<dbReference type="EC" id="2.7.7.65" evidence="1"/>
<keyword evidence="3" id="KW-1133">Transmembrane helix</keyword>
<dbReference type="CDD" id="cd01949">
    <property type="entry name" value="GGDEF"/>
    <property type="match status" value="1"/>
</dbReference>
<dbReference type="PROSITE" id="PS50887">
    <property type="entry name" value="GGDEF"/>
    <property type="match status" value="1"/>
</dbReference>
<keyword evidence="6" id="KW-1185">Reference proteome</keyword>
<feature type="domain" description="GGDEF" evidence="4">
    <location>
        <begin position="387"/>
        <end position="523"/>
    </location>
</feature>
<dbReference type="InterPro" id="IPR050469">
    <property type="entry name" value="Diguanylate_Cyclase"/>
</dbReference>
<dbReference type="Pfam" id="PF00990">
    <property type="entry name" value="GGDEF"/>
    <property type="match status" value="1"/>
</dbReference>
<dbReference type="InterPro" id="IPR043128">
    <property type="entry name" value="Rev_trsase/Diguanyl_cyclase"/>
</dbReference>
<feature type="transmembrane region" description="Helical" evidence="3">
    <location>
        <begin position="93"/>
        <end position="114"/>
    </location>
</feature>
<evidence type="ECO:0000256" key="2">
    <source>
        <dbReference type="ARBA" id="ARBA00034247"/>
    </source>
</evidence>
<dbReference type="Gene3D" id="3.30.70.270">
    <property type="match status" value="1"/>
</dbReference>
<evidence type="ECO:0000313" key="5">
    <source>
        <dbReference type="EMBL" id="AOZ06591.1"/>
    </source>
</evidence>
<reference evidence="5 6" key="1">
    <citation type="submission" date="2016-10" db="EMBL/GenBank/DDBJ databases">
        <title>Complete genome sequences of three Cupriavidus strains isolated from various Malaysian environments.</title>
        <authorList>
            <person name="Abdullah A.A.-A."/>
            <person name="Shafie N.A.H."/>
            <person name="Lau N.S."/>
        </authorList>
    </citation>
    <scope>NUCLEOTIDE SEQUENCE [LARGE SCALE GENOMIC DNA]</scope>
    <source>
        <strain evidence="5 6">USMAA1020</strain>
    </source>
</reference>
<feature type="transmembrane region" description="Helical" evidence="3">
    <location>
        <begin position="176"/>
        <end position="195"/>
    </location>
</feature>
<dbReference type="InterPro" id="IPR029787">
    <property type="entry name" value="Nucleotide_cyclase"/>
</dbReference>
<dbReference type="Pfam" id="PF16927">
    <property type="entry name" value="HisKA_7TM"/>
    <property type="match status" value="1"/>
</dbReference>
<dbReference type="NCBIfam" id="TIGR00254">
    <property type="entry name" value="GGDEF"/>
    <property type="match status" value="1"/>
</dbReference>
<gene>
    <name evidence="5" type="ORF">BKK80_12785</name>
</gene>
<dbReference type="RefSeq" id="WP_071069696.1">
    <property type="nucleotide sequence ID" value="NZ_CP017754.1"/>
</dbReference>
<evidence type="ECO:0000256" key="1">
    <source>
        <dbReference type="ARBA" id="ARBA00012528"/>
    </source>
</evidence>
<dbReference type="PANTHER" id="PTHR45138:SF9">
    <property type="entry name" value="DIGUANYLATE CYCLASE DGCM-RELATED"/>
    <property type="match status" value="1"/>
</dbReference>
<dbReference type="SUPFAM" id="SSF55073">
    <property type="entry name" value="Nucleotide cyclase"/>
    <property type="match status" value="1"/>
</dbReference>
<dbReference type="InterPro" id="IPR035965">
    <property type="entry name" value="PAS-like_dom_sf"/>
</dbReference>
<dbReference type="SUPFAM" id="SSF55785">
    <property type="entry name" value="PYP-like sensor domain (PAS domain)"/>
    <property type="match status" value="1"/>
</dbReference>
<keyword evidence="3" id="KW-0472">Membrane</keyword>
<protein>
    <recommendedName>
        <fullName evidence="1">diguanylate cyclase</fullName>
        <ecNumber evidence="1">2.7.7.65</ecNumber>
    </recommendedName>
</protein>
<evidence type="ECO:0000259" key="4">
    <source>
        <dbReference type="PROSITE" id="PS50887"/>
    </source>
</evidence>
<comment type="catalytic activity">
    <reaction evidence="2">
        <text>2 GTP = 3',3'-c-di-GMP + 2 diphosphate</text>
        <dbReference type="Rhea" id="RHEA:24898"/>
        <dbReference type="ChEBI" id="CHEBI:33019"/>
        <dbReference type="ChEBI" id="CHEBI:37565"/>
        <dbReference type="ChEBI" id="CHEBI:58805"/>
        <dbReference type="EC" id="2.7.7.65"/>
    </reaction>
</comment>
<feature type="transmembrane region" description="Helical" evidence="3">
    <location>
        <begin position="145"/>
        <end position="164"/>
    </location>
</feature>
<dbReference type="SMART" id="SM00267">
    <property type="entry name" value="GGDEF"/>
    <property type="match status" value="1"/>
</dbReference>
<evidence type="ECO:0000313" key="6">
    <source>
        <dbReference type="Proteomes" id="UP000177515"/>
    </source>
</evidence>
<name>A0ABM6F5G5_9BURK</name>
<dbReference type="InterPro" id="IPR000160">
    <property type="entry name" value="GGDEF_dom"/>
</dbReference>
<proteinExistence type="predicted"/>
<dbReference type="EMBL" id="CP017754">
    <property type="protein sequence ID" value="AOZ06591.1"/>
    <property type="molecule type" value="Genomic_DNA"/>
</dbReference>
<sequence length="530" mass="56895">MPSYILILCLAFAVVGSLGVAVAAWSRRDDPTVKSFLVLTAGAAIWSGGRLMEVNALDLADRIWWAKFQYLGIAAVPIGWLCAMVQISRPRHVIRWSLLSVPVLVALLMLALVFTNERHHLIWSAITTTPGGVLPVAVFSHGPAYFAAAAWTYGLLFFSLYFLLTARVPNGSLTRAGRAVLAGSLVLPLLAHLAYMLRWTGPLGGDLTPATFSLMSALLWLCALRPHLDDIAHYARLRVFDSLREGCVVVSTDLRIVDFNPAAARMLPALRPGEAVPAEWAVLVAQAGDGTPPGLVPRTEAGTEYEVSLETVRRLDGKVVGTLAFLRDVSQYRSRELALTVRLGATEARLSRMAADLEHDVLTSLFNRRYFEREGQAAVAEACEQGTSIGLLVLDVDNFKPYNDLHGHVAGDACLRQVAGAIAGIVARPDGFCARLGGEEFAVVLPGGTAAETRAVGERLVLAVRALGLAHGGVAGQRFVTISVGAACERPAVARLDALVQKADAAMYRAKRAGRDRFVMDVRNGEGATS</sequence>
<dbReference type="Gene3D" id="3.30.450.20">
    <property type="entry name" value="PAS domain"/>
    <property type="match status" value="1"/>
</dbReference>
<evidence type="ECO:0000256" key="3">
    <source>
        <dbReference type="SAM" id="Phobius"/>
    </source>
</evidence>
<organism evidence="5 6">
    <name type="scientific">Cupriavidus malaysiensis</name>
    <dbReference type="NCBI Taxonomy" id="367825"/>
    <lineage>
        <taxon>Bacteria</taxon>
        <taxon>Pseudomonadati</taxon>
        <taxon>Pseudomonadota</taxon>
        <taxon>Betaproteobacteria</taxon>
        <taxon>Burkholderiales</taxon>
        <taxon>Burkholderiaceae</taxon>
        <taxon>Cupriavidus</taxon>
    </lineage>
</organism>
<dbReference type="Proteomes" id="UP000177515">
    <property type="component" value="Chromosome 1"/>
</dbReference>
<feature type="transmembrane region" description="Helical" evidence="3">
    <location>
        <begin position="121"/>
        <end position="139"/>
    </location>
</feature>
<dbReference type="InterPro" id="IPR031621">
    <property type="entry name" value="HisKA_7TM"/>
</dbReference>
<keyword evidence="3" id="KW-0812">Transmembrane</keyword>
<accession>A0ABM6F5G5</accession>
<feature type="transmembrane region" description="Helical" evidence="3">
    <location>
        <begin position="64"/>
        <end position="87"/>
    </location>
</feature>
<dbReference type="PANTHER" id="PTHR45138">
    <property type="entry name" value="REGULATORY COMPONENTS OF SENSORY TRANSDUCTION SYSTEM"/>
    <property type="match status" value="1"/>
</dbReference>